<reference evidence="2 3" key="1">
    <citation type="submission" date="2019-08" db="EMBL/GenBank/DDBJ databases">
        <title>In-depth cultivation of the pig gut microbiome towards novel bacterial diversity and tailored functional studies.</title>
        <authorList>
            <person name="Wylensek D."/>
            <person name="Hitch T.C.A."/>
            <person name="Clavel T."/>
        </authorList>
    </citation>
    <scope>NUCLEOTIDE SEQUENCE [LARGE SCALE GENOMIC DNA]</scope>
    <source>
        <strain evidence="2 3">MUC/MUC-530-WT-4D</strain>
    </source>
</reference>
<feature type="transmembrane region" description="Helical" evidence="1">
    <location>
        <begin position="401"/>
        <end position="418"/>
    </location>
</feature>
<dbReference type="Proteomes" id="UP000474024">
    <property type="component" value="Unassembled WGS sequence"/>
</dbReference>
<dbReference type="InterPro" id="IPR031617">
    <property type="entry name" value="PelG"/>
</dbReference>
<feature type="transmembrane region" description="Helical" evidence="1">
    <location>
        <begin position="166"/>
        <end position="185"/>
    </location>
</feature>
<accession>A0A6L5YMM0</accession>
<feature type="transmembrane region" description="Helical" evidence="1">
    <location>
        <begin position="134"/>
        <end position="159"/>
    </location>
</feature>
<feature type="transmembrane region" description="Helical" evidence="1">
    <location>
        <begin position="370"/>
        <end position="394"/>
    </location>
</feature>
<feature type="transmembrane region" description="Helical" evidence="1">
    <location>
        <begin position="424"/>
        <end position="443"/>
    </location>
</feature>
<keyword evidence="1" id="KW-0812">Transmembrane</keyword>
<gene>
    <name evidence="2" type="ORF">FYJ75_01265</name>
</gene>
<name>A0A6L5YMM0_9FIRM</name>
<organism evidence="2 3">
    <name type="scientific">Roseburia porci</name>
    <dbReference type="NCBI Taxonomy" id="2605790"/>
    <lineage>
        <taxon>Bacteria</taxon>
        <taxon>Bacillati</taxon>
        <taxon>Bacillota</taxon>
        <taxon>Clostridia</taxon>
        <taxon>Lachnospirales</taxon>
        <taxon>Lachnospiraceae</taxon>
        <taxon>Roseburia</taxon>
    </lineage>
</organism>
<comment type="caution">
    <text evidence="2">The sequence shown here is derived from an EMBL/GenBank/DDBJ whole genome shotgun (WGS) entry which is preliminary data.</text>
</comment>
<keyword evidence="1" id="KW-1133">Transmembrane helix</keyword>
<keyword evidence="3" id="KW-1185">Reference proteome</keyword>
<evidence type="ECO:0000313" key="2">
    <source>
        <dbReference type="EMBL" id="MST73665.1"/>
    </source>
</evidence>
<feature type="transmembrane region" description="Helical" evidence="1">
    <location>
        <begin position="61"/>
        <end position="84"/>
    </location>
</feature>
<sequence>MAGIGIRLNKIYGKNTLATNVIGMGYSTLVTIAPMLVVIGALVCMEFLLDFSSVGYAARELFSCTVLYIFIFSLLTASPFNSVLSRYLSDVIYNERYEDILPCYNLGLLLHIVLSALFGIPFCIHEYIAGKVDILYVFTGYCGYMVLVLVFYSMLYLSICKDYKKISAFFGTGMVITVGLSYILVKKCQWEITYGMLFSLVIGFLIIAALEYSTVRSYFRKNSGVYREIFRYFKKYWMLMATNFLYTLGLYIHNFVFWTTDLRMVVANSFVCVTAYDLATCLAMFTNISSSVIFISRVEMHFHERYKAYSEAVIGGRGMDIDITQKRMFRLLSEELMNLARVQFIISLVIFLICMIFLPQLGFGGMTMRIYPCLAAGYFILFLMYAEIIFLYYFNDLEGSLLTAAVFCVTTMAGALAATHFSDIWYGIGLVLGAFAGWTIAYMRIRWLERNLDEHIFCNGHLLQKGKGTRPSDKVYDRYME</sequence>
<keyword evidence="1" id="KW-0472">Membrane</keyword>
<feature type="transmembrane region" description="Helical" evidence="1">
    <location>
        <begin position="336"/>
        <end position="358"/>
    </location>
</feature>
<dbReference type="EMBL" id="VUNI01000001">
    <property type="protein sequence ID" value="MST73665.1"/>
    <property type="molecule type" value="Genomic_DNA"/>
</dbReference>
<protein>
    <recommendedName>
        <fullName evidence="4">Exopolysaccharide Pel transporter PelG</fullName>
    </recommendedName>
</protein>
<feature type="transmembrane region" description="Helical" evidence="1">
    <location>
        <begin position="197"/>
        <end position="215"/>
    </location>
</feature>
<evidence type="ECO:0008006" key="4">
    <source>
        <dbReference type="Google" id="ProtNLM"/>
    </source>
</evidence>
<feature type="transmembrane region" description="Helical" evidence="1">
    <location>
        <begin position="273"/>
        <end position="295"/>
    </location>
</feature>
<evidence type="ECO:0000313" key="3">
    <source>
        <dbReference type="Proteomes" id="UP000474024"/>
    </source>
</evidence>
<dbReference type="AlphaFoldDB" id="A0A6L5YMM0"/>
<feature type="transmembrane region" description="Helical" evidence="1">
    <location>
        <begin position="104"/>
        <end position="128"/>
    </location>
</feature>
<feature type="transmembrane region" description="Helical" evidence="1">
    <location>
        <begin position="21"/>
        <end position="49"/>
    </location>
</feature>
<evidence type="ECO:0000256" key="1">
    <source>
        <dbReference type="SAM" id="Phobius"/>
    </source>
</evidence>
<proteinExistence type="predicted"/>
<dbReference type="RefSeq" id="WP_154428028.1">
    <property type="nucleotide sequence ID" value="NZ_VUNI01000001.1"/>
</dbReference>
<feature type="transmembrane region" description="Helical" evidence="1">
    <location>
        <begin position="236"/>
        <end position="253"/>
    </location>
</feature>
<dbReference type="Pfam" id="PF16933">
    <property type="entry name" value="PelG"/>
    <property type="match status" value="1"/>
</dbReference>